<keyword evidence="1" id="KW-1133">Transmembrane helix</keyword>
<dbReference type="EMBL" id="DUJR01000017">
    <property type="protein sequence ID" value="HII59627.1"/>
    <property type="molecule type" value="Genomic_DNA"/>
</dbReference>
<keyword evidence="1" id="KW-0812">Transmembrane</keyword>
<feature type="transmembrane region" description="Helical" evidence="1">
    <location>
        <begin position="34"/>
        <end position="52"/>
    </location>
</feature>
<protein>
    <submittedName>
        <fullName evidence="2">Uncharacterized protein</fullName>
    </submittedName>
</protein>
<sequence>MNDYPIKIRPLGGWKLGREITAKTGRVTIKIRPLGGWKSLSLSIFCFGMILLK</sequence>
<dbReference type="AlphaFoldDB" id="A0A832SVQ8"/>
<keyword evidence="1" id="KW-0472">Membrane</keyword>
<dbReference type="Proteomes" id="UP000645676">
    <property type="component" value="Unassembled WGS sequence"/>
</dbReference>
<name>A0A832SVQ8_9EURY</name>
<accession>A0A832SVQ8</accession>
<reference evidence="2" key="1">
    <citation type="journal article" date="2020" name="bioRxiv">
        <title>A rank-normalized archaeal taxonomy based on genome phylogeny resolves widespread incomplete and uneven classifications.</title>
        <authorList>
            <person name="Rinke C."/>
            <person name="Chuvochina M."/>
            <person name="Mussig A.J."/>
            <person name="Chaumeil P.-A."/>
            <person name="Waite D.W."/>
            <person name="Whitman W.B."/>
            <person name="Parks D.H."/>
            <person name="Hugenholtz P."/>
        </authorList>
    </citation>
    <scope>NUCLEOTIDE SEQUENCE</scope>
    <source>
        <strain evidence="2">UBA8849</strain>
    </source>
</reference>
<organism evidence="2 3">
    <name type="scientific">Methanocaldococcus jannaschii</name>
    <dbReference type="NCBI Taxonomy" id="2190"/>
    <lineage>
        <taxon>Archaea</taxon>
        <taxon>Methanobacteriati</taxon>
        <taxon>Methanobacteriota</taxon>
        <taxon>Methanomada group</taxon>
        <taxon>Methanococci</taxon>
        <taxon>Methanococcales</taxon>
        <taxon>Methanocaldococcaceae</taxon>
        <taxon>Methanocaldococcus</taxon>
    </lineage>
</organism>
<comment type="caution">
    <text evidence="2">The sequence shown here is derived from an EMBL/GenBank/DDBJ whole genome shotgun (WGS) entry which is preliminary data.</text>
</comment>
<proteinExistence type="predicted"/>
<evidence type="ECO:0000313" key="2">
    <source>
        <dbReference type="EMBL" id="HII59627.1"/>
    </source>
</evidence>
<evidence type="ECO:0000256" key="1">
    <source>
        <dbReference type="SAM" id="Phobius"/>
    </source>
</evidence>
<evidence type="ECO:0000313" key="3">
    <source>
        <dbReference type="Proteomes" id="UP000645676"/>
    </source>
</evidence>
<gene>
    <name evidence="2" type="ORF">HA335_03455</name>
</gene>